<evidence type="ECO:0008006" key="3">
    <source>
        <dbReference type="Google" id="ProtNLM"/>
    </source>
</evidence>
<comment type="caution">
    <text evidence="1">The sequence shown here is derived from an EMBL/GenBank/DDBJ whole genome shotgun (WGS) entry which is preliminary data.</text>
</comment>
<gene>
    <name evidence="1" type="ORF">AM506_08055</name>
</gene>
<dbReference type="AlphaFoldDB" id="A0A0P6W3K5"/>
<dbReference type="EMBL" id="LIXZ01000005">
    <property type="protein sequence ID" value="KPL60017.1"/>
    <property type="molecule type" value="Genomic_DNA"/>
</dbReference>
<dbReference type="Proteomes" id="UP000050398">
    <property type="component" value="Unassembled WGS sequence"/>
</dbReference>
<sequence length="195" mass="22945">MLQKRIQQYIDETKASEVPVHLFKQEREYVLHHGLLDSDEVAKPEADSRFLDAYIERCDKETEELIGEESDDFLNQPITYLKQHKNEFIFLESKWFSMIGVDAVSVEEDDVFGTYDAMLGLKLQKKYRSQIERYLDESLEGEASYDLLFNGEDGLWDLNFTLNDHPDFNESQTLLSVYELIYDFLFNLLQNVDES</sequence>
<dbReference type="RefSeq" id="WP_060671985.1">
    <property type="nucleotide sequence ID" value="NZ_LIXZ01000005.1"/>
</dbReference>
<organism evidence="1 2">
    <name type="scientific">Rossellomorea vietnamensis</name>
    <dbReference type="NCBI Taxonomy" id="218284"/>
    <lineage>
        <taxon>Bacteria</taxon>
        <taxon>Bacillati</taxon>
        <taxon>Bacillota</taxon>
        <taxon>Bacilli</taxon>
        <taxon>Bacillales</taxon>
        <taxon>Bacillaceae</taxon>
        <taxon>Rossellomorea</taxon>
    </lineage>
</organism>
<dbReference type="PATRIC" id="fig|218284.4.peg.3229"/>
<evidence type="ECO:0000313" key="2">
    <source>
        <dbReference type="Proteomes" id="UP000050398"/>
    </source>
</evidence>
<reference evidence="1 2" key="1">
    <citation type="submission" date="2015-08" db="EMBL/GenBank/DDBJ databases">
        <title>Draft Genome Sequence of Bacillus vietnamensis UCD-SED5.</title>
        <authorList>
            <person name="Lee R.D."/>
            <person name="Jospin G."/>
            <person name="Lang J.M."/>
            <person name="Coil D.A."/>
            <person name="Eisen J.A."/>
        </authorList>
    </citation>
    <scope>NUCLEOTIDE SEQUENCE [LARGE SCALE GENOMIC DNA]</scope>
    <source>
        <strain evidence="1 2">UCD-SED5</strain>
    </source>
</reference>
<accession>A0A0P6W3K5</accession>
<evidence type="ECO:0000313" key="1">
    <source>
        <dbReference type="EMBL" id="KPL60017.1"/>
    </source>
</evidence>
<proteinExistence type="predicted"/>
<protein>
    <recommendedName>
        <fullName evidence="3">Branched-chain amino acid aminotransferase</fullName>
    </recommendedName>
</protein>
<name>A0A0P6W3K5_9BACI</name>